<evidence type="ECO:0000256" key="1">
    <source>
        <dbReference type="ARBA" id="ARBA00023180"/>
    </source>
</evidence>
<organism evidence="3 4">
    <name type="scientific">Hemibagrus guttatus</name>
    <dbReference type="NCBI Taxonomy" id="175788"/>
    <lineage>
        <taxon>Eukaryota</taxon>
        <taxon>Metazoa</taxon>
        <taxon>Chordata</taxon>
        <taxon>Craniata</taxon>
        <taxon>Vertebrata</taxon>
        <taxon>Euteleostomi</taxon>
        <taxon>Actinopterygii</taxon>
        <taxon>Neopterygii</taxon>
        <taxon>Teleostei</taxon>
        <taxon>Ostariophysi</taxon>
        <taxon>Siluriformes</taxon>
        <taxon>Bagridae</taxon>
        <taxon>Hemibagrus</taxon>
    </lineage>
</organism>
<dbReference type="Pfam" id="PF00093">
    <property type="entry name" value="VWC"/>
    <property type="match status" value="1"/>
</dbReference>
<dbReference type="Proteomes" id="UP001274896">
    <property type="component" value="Unassembled WGS sequence"/>
</dbReference>
<dbReference type="PROSITE" id="PS01208">
    <property type="entry name" value="VWFC_1"/>
    <property type="match status" value="1"/>
</dbReference>
<dbReference type="Gene3D" id="6.20.200.20">
    <property type="match status" value="1"/>
</dbReference>
<dbReference type="GO" id="GO:0008201">
    <property type="term" value="F:heparin binding"/>
    <property type="evidence" value="ECO:0007669"/>
    <property type="project" value="TreeGrafter"/>
</dbReference>
<evidence type="ECO:0000313" key="3">
    <source>
        <dbReference type="EMBL" id="KAK3517827.1"/>
    </source>
</evidence>
<dbReference type="PROSITE" id="PS50184">
    <property type="entry name" value="VWFC_2"/>
    <property type="match status" value="1"/>
</dbReference>
<dbReference type="AlphaFoldDB" id="A0AAE0QCM5"/>
<evidence type="ECO:0000259" key="2">
    <source>
        <dbReference type="PROSITE" id="PS50184"/>
    </source>
</evidence>
<keyword evidence="4" id="KW-1185">Reference proteome</keyword>
<feature type="domain" description="VWFC" evidence="2">
    <location>
        <begin position="142"/>
        <end position="201"/>
    </location>
</feature>
<protein>
    <recommendedName>
        <fullName evidence="2">VWFC domain-containing protein</fullName>
    </recommendedName>
</protein>
<comment type="caution">
    <text evidence="3">The sequence shown here is derived from an EMBL/GenBank/DDBJ whole genome shotgun (WGS) entry which is preliminary data.</text>
</comment>
<dbReference type="GO" id="GO:0005080">
    <property type="term" value="F:protein kinase C binding"/>
    <property type="evidence" value="ECO:0007669"/>
    <property type="project" value="TreeGrafter"/>
</dbReference>
<dbReference type="SMART" id="SM00215">
    <property type="entry name" value="VWC_out"/>
    <property type="match status" value="1"/>
</dbReference>
<dbReference type="InterPro" id="IPR001007">
    <property type="entry name" value="VWF_dom"/>
</dbReference>
<dbReference type="PANTHER" id="PTHR24042">
    <property type="entry name" value="NEL HOMOLOG"/>
    <property type="match status" value="1"/>
</dbReference>
<name>A0AAE0QCM5_9TELE</name>
<dbReference type="Gene3D" id="2.60.120.200">
    <property type="match status" value="1"/>
</dbReference>
<proteinExistence type="predicted"/>
<dbReference type="PANTHER" id="PTHR24042:SF0">
    <property type="entry name" value="PROTEIN KINASE C-BINDING PROTEIN NELL2"/>
    <property type="match status" value="1"/>
</dbReference>
<gene>
    <name evidence="3" type="ORF">QTP70_021022</name>
</gene>
<dbReference type="SUPFAM" id="SSF49899">
    <property type="entry name" value="Concanavalin A-like lectins/glucanases"/>
    <property type="match status" value="1"/>
</dbReference>
<accession>A0AAE0QCM5</accession>
<dbReference type="GO" id="GO:0005615">
    <property type="term" value="C:extracellular space"/>
    <property type="evidence" value="ECO:0007669"/>
    <property type="project" value="TreeGrafter"/>
</dbReference>
<dbReference type="SMART" id="SM00214">
    <property type="entry name" value="VWC"/>
    <property type="match status" value="1"/>
</dbReference>
<sequence length="204" mass="23015">MADQQNRTEVFPYNLADARWHRLALTLSTTQLVLYVDCSRIYERIIETPSMDITPGTTVWLGQRNNVHGFFKGVMQEVELVFMPQGYISQCPDLNRTCPTCNDFHGLVQKIMELQDILAKTSGKLARAEERMKSLEGCYCEKTCTLNGEIYRDEDVWIDGCKNCTCLNGSVECESIFCPAPQCPPDTAPAYIPGACCKECQPHL</sequence>
<dbReference type="SUPFAM" id="SSF57603">
    <property type="entry name" value="FnI-like domain"/>
    <property type="match status" value="1"/>
</dbReference>
<dbReference type="GO" id="GO:0005737">
    <property type="term" value="C:cytoplasm"/>
    <property type="evidence" value="ECO:0007669"/>
    <property type="project" value="TreeGrafter"/>
</dbReference>
<dbReference type="InterPro" id="IPR051586">
    <property type="entry name" value="PKC-binding_NELL"/>
</dbReference>
<keyword evidence="1" id="KW-0325">Glycoprotein</keyword>
<dbReference type="EMBL" id="JAUCMX010000018">
    <property type="protein sequence ID" value="KAK3517827.1"/>
    <property type="molecule type" value="Genomic_DNA"/>
</dbReference>
<dbReference type="InterPro" id="IPR013320">
    <property type="entry name" value="ConA-like_dom_sf"/>
</dbReference>
<evidence type="ECO:0000313" key="4">
    <source>
        <dbReference type="Proteomes" id="UP001274896"/>
    </source>
</evidence>
<reference evidence="3" key="1">
    <citation type="submission" date="2023-06" db="EMBL/GenBank/DDBJ databases">
        <title>Male Hemibagrus guttatus genome.</title>
        <authorList>
            <person name="Bian C."/>
        </authorList>
    </citation>
    <scope>NUCLEOTIDE SEQUENCE</scope>
    <source>
        <strain evidence="3">Male_cb2023</strain>
        <tissue evidence="3">Muscle</tissue>
    </source>
</reference>